<feature type="domain" description="Recombinase" evidence="2">
    <location>
        <begin position="14"/>
        <end position="124"/>
    </location>
</feature>
<accession>A0ABW6R0X7</accession>
<dbReference type="InterPro" id="IPR038109">
    <property type="entry name" value="DNA_bind_recomb_sf"/>
</dbReference>
<dbReference type="Pfam" id="PF07508">
    <property type="entry name" value="Recombinase"/>
    <property type="match status" value="1"/>
</dbReference>
<dbReference type="RefSeq" id="WP_387723012.1">
    <property type="nucleotide sequence ID" value="NZ_JBIAPI010000009.1"/>
</dbReference>
<dbReference type="Gene3D" id="3.90.1750.20">
    <property type="entry name" value="Putative Large Serine Recombinase, Chain B, Domain 2"/>
    <property type="match status" value="1"/>
</dbReference>
<dbReference type="EMBL" id="JBIAPI010000009">
    <property type="protein sequence ID" value="MFF3227168.1"/>
    <property type="molecule type" value="Genomic_DNA"/>
</dbReference>
<evidence type="ECO:0000259" key="2">
    <source>
        <dbReference type="PROSITE" id="PS51737"/>
    </source>
</evidence>
<gene>
    <name evidence="3" type="ORF">ACFYV7_30525</name>
</gene>
<reference evidence="3 4" key="1">
    <citation type="submission" date="2024-10" db="EMBL/GenBank/DDBJ databases">
        <title>The Natural Products Discovery Center: Release of the First 8490 Sequenced Strains for Exploring Actinobacteria Biosynthetic Diversity.</title>
        <authorList>
            <person name="Kalkreuter E."/>
            <person name="Kautsar S.A."/>
            <person name="Yang D."/>
            <person name="Bader C.D."/>
            <person name="Teijaro C.N."/>
            <person name="Fluegel L."/>
            <person name="Davis C.M."/>
            <person name="Simpson J.R."/>
            <person name="Lauterbach L."/>
            <person name="Steele A.D."/>
            <person name="Gui C."/>
            <person name="Meng S."/>
            <person name="Li G."/>
            <person name="Viehrig K."/>
            <person name="Ye F."/>
            <person name="Su P."/>
            <person name="Kiefer A.F."/>
            <person name="Nichols A."/>
            <person name="Cepeda A.J."/>
            <person name="Yan W."/>
            <person name="Fan B."/>
            <person name="Jiang Y."/>
            <person name="Adhikari A."/>
            <person name="Zheng C.-J."/>
            <person name="Schuster L."/>
            <person name="Cowan T.M."/>
            <person name="Smanski M.J."/>
            <person name="Chevrette M.G."/>
            <person name="De Carvalho L.P.S."/>
            <person name="Shen B."/>
        </authorList>
    </citation>
    <scope>NUCLEOTIDE SEQUENCE [LARGE SCALE GENOMIC DNA]</scope>
    <source>
        <strain evidence="3 4">NPDC003040</strain>
    </source>
</reference>
<evidence type="ECO:0000256" key="1">
    <source>
        <dbReference type="SAM" id="MobiDB-lite"/>
    </source>
</evidence>
<evidence type="ECO:0000313" key="3">
    <source>
        <dbReference type="EMBL" id="MFF3227168.1"/>
    </source>
</evidence>
<protein>
    <submittedName>
        <fullName evidence="3">Recombinase family protein</fullName>
    </submittedName>
</protein>
<feature type="region of interest" description="Disordered" evidence="1">
    <location>
        <begin position="57"/>
        <end position="77"/>
    </location>
</feature>
<feature type="compositionally biased region" description="Basic and acidic residues" evidence="1">
    <location>
        <begin position="63"/>
        <end position="73"/>
    </location>
</feature>
<proteinExistence type="predicted"/>
<evidence type="ECO:0000313" key="4">
    <source>
        <dbReference type="Proteomes" id="UP001601948"/>
    </source>
</evidence>
<dbReference type="Proteomes" id="UP001601948">
    <property type="component" value="Unassembled WGS sequence"/>
</dbReference>
<dbReference type="PROSITE" id="PS51737">
    <property type="entry name" value="RECOMBINASE_DNA_BIND"/>
    <property type="match status" value="1"/>
</dbReference>
<organism evidence="3 4">
    <name type="scientific">Nocardia suismassiliense</name>
    <dbReference type="NCBI Taxonomy" id="2077092"/>
    <lineage>
        <taxon>Bacteria</taxon>
        <taxon>Bacillati</taxon>
        <taxon>Actinomycetota</taxon>
        <taxon>Actinomycetes</taxon>
        <taxon>Mycobacteriales</taxon>
        <taxon>Nocardiaceae</taxon>
        <taxon>Nocardia</taxon>
    </lineage>
</organism>
<feature type="region of interest" description="Disordered" evidence="1">
    <location>
        <begin position="182"/>
        <end position="201"/>
    </location>
</feature>
<comment type="caution">
    <text evidence="3">The sequence shown here is derived from an EMBL/GenBank/DDBJ whole genome shotgun (WGS) entry which is preliminary data.</text>
</comment>
<keyword evidence="4" id="KW-1185">Reference proteome</keyword>
<dbReference type="InterPro" id="IPR011109">
    <property type="entry name" value="DNA_bind_recombinase_dom"/>
</dbReference>
<name>A0ABW6R0X7_9NOCA</name>
<sequence length="214" mass="24085">MVDGPPHPNPHRAADGLKLRILSIDVAAAPVVQRIFREYIGGRGDKAIAEGLNRDGIPCPSAHRPEQNRHRSGDGWQAPTVAAISQNPRYTGYAVFGRWTKREELIDPDDVAAGYAIRFVRGWAPCFGDARTKPAHRFASRLMHLTGFETEARLDGRHRRAHSPVGQFFPMRLLPMIAPQRRTAKWPSMSRQPPPVSTRKPRCMVHHHPLLLPR</sequence>